<name>A0AA37WX04_9GAMM</name>
<dbReference type="EMBL" id="BSPO01000002">
    <property type="protein sequence ID" value="GLS82909.1"/>
    <property type="molecule type" value="Genomic_DNA"/>
</dbReference>
<protein>
    <recommendedName>
        <fullName evidence="2">DUF4097 domain-containing protein</fullName>
    </recommendedName>
</protein>
<evidence type="ECO:0000313" key="4">
    <source>
        <dbReference type="Proteomes" id="UP001157439"/>
    </source>
</evidence>
<dbReference type="Proteomes" id="UP001157439">
    <property type="component" value="Unassembled WGS sequence"/>
</dbReference>
<organism evidence="3 4">
    <name type="scientific">Paraferrimonas haliotis</name>
    <dbReference type="NCBI Taxonomy" id="2013866"/>
    <lineage>
        <taxon>Bacteria</taxon>
        <taxon>Pseudomonadati</taxon>
        <taxon>Pseudomonadota</taxon>
        <taxon>Gammaproteobacteria</taxon>
        <taxon>Alteromonadales</taxon>
        <taxon>Ferrimonadaceae</taxon>
        <taxon>Paraferrimonas</taxon>
    </lineage>
</organism>
<dbReference type="RefSeq" id="WP_095497510.1">
    <property type="nucleotide sequence ID" value="NZ_BSPO01000002.1"/>
</dbReference>
<comment type="caution">
    <text evidence="3">The sequence shown here is derived from an EMBL/GenBank/DDBJ whole genome shotgun (WGS) entry which is preliminary data.</text>
</comment>
<sequence length="311" mass="33369">MKRLSLLTALLISIPSWGADKIDQSLPLSSNAQVTIEVPRGELNIVNGAEDSIRVVGTLDELAERLVFEQQGADMVVKVVMPRKWNGDNRSGSKLTVELPKQVNVDASGISTNIKANNFNGDFDVSSVSGELKLSQLSGKLNFNTVSGDQTLINNEGKMRIEAVSGEIDERGSKGTITIRNVSGDIESNNFATEINLETVSGDVELVSNEAAEIAMRSVSGDIELGLLGSGDYQFNGESVSGDLELTVTKSLQGHIRLFANAGGKISNRVSDDKPKKQKYGPSSELEFDLGQGDSKIRMTTLSGTMEIGFQ</sequence>
<reference evidence="3 4" key="1">
    <citation type="journal article" date="2014" name="Int. J. Syst. Evol. Microbiol.">
        <title>Complete genome sequence of Corynebacterium casei LMG S-19264T (=DSM 44701T), isolated from a smear-ripened cheese.</title>
        <authorList>
            <consortium name="US DOE Joint Genome Institute (JGI-PGF)"/>
            <person name="Walter F."/>
            <person name="Albersmeier A."/>
            <person name="Kalinowski J."/>
            <person name="Ruckert C."/>
        </authorList>
    </citation>
    <scope>NUCLEOTIDE SEQUENCE [LARGE SCALE GENOMIC DNA]</scope>
    <source>
        <strain evidence="3 4">NBRC 112785</strain>
    </source>
</reference>
<feature type="chain" id="PRO_5041278481" description="DUF4097 domain-containing protein" evidence="1">
    <location>
        <begin position="19"/>
        <end position="311"/>
    </location>
</feature>
<keyword evidence="4" id="KW-1185">Reference proteome</keyword>
<keyword evidence="1" id="KW-0732">Signal</keyword>
<dbReference type="InterPro" id="IPR025164">
    <property type="entry name" value="Toastrack_DUF4097"/>
</dbReference>
<proteinExistence type="predicted"/>
<feature type="domain" description="DUF4097" evidence="2">
    <location>
        <begin position="35"/>
        <end position="250"/>
    </location>
</feature>
<dbReference type="AlphaFoldDB" id="A0AA37WX04"/>
<evidence type="ECO:0000256" key="1">
    <source>
        <dbReference type="SAM" id="SignalP"/>
    </source>
</evidence>
<dbReference type="Pfam" id="PF13349">
    <property type="entry name" value="DUF4097"/>
    <property type="match status" value="1"/>
</dbReference>
<feature type="signal peptide" evidence="1">
    <location>
        <begin position="1"/>
        <end position="18"/>
    </location>
</feature>
<accession>A0AA37WX04</accession>
<evidence type="ECO:0000259" key="2">
    <source>
        <dbReference type="Pfam" id="PF13349"/>
    </source>
</evidence>
<gene>
    <name evidence="3" type="ORF">GCM10007894_08860</name>
</gene>
<evidence type="ECO:0000313" key="3">
    <source>
        <dbReference type="EMBL" id="GLS82909.1"/>
    </source>
</evidence>